<gene>
    <name evidence="2" type="ORF">M404DRAFT_35924</name>
</gene>
<dbReference type="AlphaFoldDB" id="A0A0C3NDF3"/>
<dbReference type="HOGENOM" id="CLU_000288_138_5_1"/>
<keyword evidence="3" id="KW-1185">Reference proteome</keyword>
<dbReference type="Proteomes" id="UP000054217">
    <property type="component" value="Unassembled WGS sequence"/>
</dbReference>
<evidence type="ECO:0000313" key="2">
    <source>
        <dbReference type="EMBL" id="KIN93618.1"/>
    </source>
</evidence>
<dbReference type="InterPro" id="IPR010730">
    <property type="entry name" value="HET"/>
</dbReference>
<reference evidence="3" key="2">
    <citation type="submission" date="2015-01" db="EMBL/GenBank/DDBJ databases">
        <title>Evolutionary Origins and Diversification of the Mycorrhizal Mutualists.</title>
        <authorList>
            <consortium name="DOE Joint Genome Institute"/>
            <consortium name="Mycorrhizal Genomics Consortium"/>
            <person name="Kohler A."/>
            <person name="Kuo A."/>
            <person name="Nagy L.G."/>
            <person name="Floudas D."/>
            <person name="Copeland A."/>
            <person name="Barry K.W."/>
            <person name="Cichocki N."/>
            <person name="Veneault-Fourrey C."/>
            <person name="LaButti K."/>
            <person name="Lindquist E.A."/>
            <person name="Lipzen A."/>
            <person name="Lundell T."/>
            <person name="Morin E."/>
            <person name="Murat C."/>
            <person name="Riley R."/>
            <person name="Ohm R."/>
            <person name="Sun H."/>
            <person name="Tunlid A."/>
            <person name="Henrissat B."/>
            <person name="Grigoriev I.V."/>
            <person name="Hibbett D.S."/>
            <person name="Martin F."/>
        </authorList>
    </citation>
    <scope>NUCLEOTIDE SEQUENCE [LARGE SCALE GENOMIC DNA]</scope>
    <source>
        <strain evidence="3">Marx 270</strain>
    </source>
</reference>
<accession>A0A0C3NDF3</accession>
<protein>
    <recommendedName>
        <fullName evidence="1">Heterokaryon incompatibility domain-containing protein</fullName>
    </recommendedName>
</protein>
<dbReference type="OrthoDB" id="2681076at2759"/>
<dbReference type="EMBL" id="KN832150">
    <property type="protein sequence ID" value="KIN93618.1"/>
    <property type="molecule type" value="Genomic_DNA"/>
</dbReference>
<proteinExistence type="predicted"/>
<feature type="domain" description="Heterokaryon incompatibility" evidence="1">
    <location>
        <begin position="42"/>
        <end position="148"/>
    </location>
</feature>
<evidence type="ECO:0000313" key="3">
    <source>
        <dbReference type="Proteomes" id="UP000054217"/>
    </source>
</evidence>
<dbReference type="STRING" id="870435.A0A0C3NDF3"/>
<dbReference type="Pfam" id="PF06985">
    <property type="entry name" value="HET"/>
    <property type="match status" value="1"/>
</dbReference>
<name>A0A0C3NDF3_PISTI</name>
<reference evidence="2 3" key="1">
    <citation type="submission" date="2014-04" db="EMBL/GenBank/DDBJ databases">
        <authorList>
            <consortium name="DOE Joint Genome Institute"/>
            <person name="Kuo A."/>
            <person name="Kohler A."/>
            <person name="Costa M.D."/>
            <person name="Nagy L.G."/>
            <person name="Floudas D."/>
            <person name="Copeland A."/>
            <person name="Barry K.W."/>
            <person name="Cichocki N."/>
            <person name="Veneault-Fourrey C."/>
            <person name="LaButti K."/>
            <person name="Lindquist E.A."/>
            <person name="Lipzen A."/>
            <person name="Lundell T."/>
            <person name="Morin E."/>
            <person name="Murat C."/>
            <person name="Sun H."/>
            <person name="Tunlid A."/>
            <person name="Henrissat B."/>
            <person name="Grigoriev I.V."/>
            <person name="Hibbett D.S."/>
            <person name="Martin F."/>
            <person name="Nordberg H.P."/>
            <person name="Cantor M.N."/>
            <person name="Hua S.X."/>
        </authorList>
    </citation>
    <scope>NUCLEOTIDE SEQUENCE [LARGE SCALE GENOMIC DNA]</scope>
    <source>
        <strain evidence="2 3">Marx 270</strain>
    </source>
</reference>
<dbReference type="PANTHER" id="PTHR10622">
    <property type="entry name" value="HET DOMAIN-CONTAINING PROTEIN"/>
    <property type="match status" value="1"/>
</dbReference>
<sequence>MRLIHITAILDLEMSIYEERSIDLSKEIFGEFYGLALAEKGYAILSHCWGVAENGEKEVSFQEMEQLMIMNEEKRNEIRRRTGYKKIIDTCKQAQKDGLEWVWVDTCCIDKKSSLELSEAINSMYRWYANAKQCYAYIHDTTWDSWLYKDEVGTIHSL</sequence>
<evidence type="ECO:0000259" key="1">
    <source>
        <dbReference type="Pfam" id="PF06985"/>
    </source>
</evidence>
<dbReference type="InParanoid" id="A0A0C3NDF3"/>
<organism evidence="2 3">
    <name type="scientific">Pisolithus tinctorius Marx 270</name>
    <dbReference type="NCBI Taxonomy" id="870435"/>
    <lineage>
        <taxon>Eukaryota</taxon>
        <taxon>Fungi</taxon>
        <taxon>Dikarya</taxon>
        <taxon>Basidiomycota</taxon>
        <taxon>Agaricomycotina</taxon>
        <taxon>Agaricomycetes</taxon>
        <taxon>Agaricomycetidae</taxon>
        <taxon>Boletales</taxon>
        <taxon>Sclerodermatineae</taxon>
        <taxon>Pisolithaceae</taxon>
        <taxon>Pisolithus</taxon>
    </lineage>
</organism>
<dbReference type="PANTHER" id="PTHR10622:SF10">
    <property type="entry name" value="HET DOMAIN-CONTAINING PROTEIN"/>
    <property type="match status" value="1"/>
</dbReference>